<feature type="transmembrane region" description="Helical" evidence="12">
    <location>
        <begin position="152"/>
        <end position="169"/>
    </location>
</feature>
<keyword evidence="6" id="KW-0378">Hydrolase</keyword>
<dbReference type="AlphaFoldDB" id="A0AA88GXB0"/>
<evidence type="ECO:0000256" key="5">
    <source>
        <dbReference type="ARBA" id="ARBA00022723"/>
    </source>
</evidence>
<dbReference type="GO" id="GO:0006508">
    <property type="term" value="P:proteolysis"/>
    <property type="evidence" value="ECO:0007669"/>
    <property type="project" value="UniProtKB-KW"/>
</dbReference>
<dbReference type="GeneID" id="68093389"/>
<dbReference type="RefSeq" id="XP_044552075.1">
    <property type="nucleotide sequence ID" value="XM_044699505.1"/>
</dbReference>
<gene>
    <name evidence="14" type="ORF">C9374_000933</name>
</gene>
<evidence type="ECO:0000256" key="9">
    <source>
        <dbReference type="ARBA" id="ARBA00023049"/>
    </source>
</evidence>
<protein>
    <recommendedName>
        <fullName evidence="13">Peptidase M48 domain-containing protein</fullName>
    </recommendedName>
</protein>
<evidence type="ECO:0000256" key="6">
    <source>
        <dbReference type="ARBA" id="ARBA00022801"/>
    </source>
</evidence>
<feature type="transmembrane region" description="Helical" evidence="12">
    <location>
        <begin position="127"/>
        <end position="146"/>
    </location>
</feature>
<dbReference type="PANTHER" id="PTHR43221">
    <property type="entry name" value="PROTEASE HTPX"/>
    <property type="match status" value="1"/>
</dbReference>
<keyword evidence="2" id="KW-1003">Cell membrane</keyword>
<dbReference type="PANTHER" id="PTHR43221:SF2">
    <property type="entry name" value="PROTEASE HTPX HOMOLOG"/>
    <property type="match status" value="1"/>
</dbReference>
<evidence type="ECO:0000256" key="2">
    <source>
        <dbReference type="ARBA" id="ARBA00022475"/>
    </source>
</evidence>
<dbReference type="GO" id="GO:0046872">
    <property type="term" value="F:metal ion binding"/>
    <property type="evidence" value="ECO:0007669"/>
    <property type="project" value="UniProtKB-KW"/>
</dbReference>
<keyword evidence="9" id="KW-0482">Metalloprotease</keyword>
<comment type="caution">
    <text evidence="14">The sequence shown here is derived from an EMBL/GenBank/DDBJ whole genome shotgun (WGS) entry which is preliminary data.</text>
</comment>
<evidence type="ECO:0000256" key="7">
    <source>
        <dbReference type="ARBA" id="ARBA00022833"/>
    </source>
</evidence>
<comment type="cofactor">
    <cofactor evidence="1">
        <name>Zn(2+)</name>
        <dbReference type="ChEBI" id="CHEBI:29105"/>
    </cofactor>
</comment>
<organism evidence="14 15">
    <name type="scientific">Naegleria lovaniensis</name>
    <name type="common">Amoeba</name>
    <dbReference type="NCBI Taxonomy" id="51637"/>
    <lineage>
        <taxon>Eukaryota</taxon>
        <taxon>Discoba</taxon>
        <taxon>Heterolobosea</taxon>
        <taxon>Tetramitia</taxon>
        <taxon>Eutetramitia</taxon>
        <taxon>Vahlkampfiidae</taxon>
        <taxon>Naegleria</taxon>
    </lineage>
</organism>
<evidence type="ECO:0000313" key="14">
    <source>
        <dbReference type="EMBL" id="KAG2388083.1"/>
    </source>
</evidence>
<reference evidence="14 15" key="1">
    <citation type="journal article" date="2018" name="BMC Genomics">
        <title>The genome of Naegleria lovaniensis, the basis for a comparative approach to unravel pathogenicity factors of the human pathogenic amoeba N. fowleri.</title>
        <authorList>
            <person name="Liechti N."/>
            <person name="Schurch N."/>
            <person name="Bruggmann R."/>
            <person name="Wittwer M."/>
        </authorList>
    </citation>
    <scope>NUCLEOTIDE SEQUENCE [LARGE SCALE GENOMIC DNA]</scope>
    <source>
        <strain evidence="14 15">ATCC 30569</strain>
    </source>
</reference>
<dbReference type="Gene3D" id="3.30.2010.10">
    <property type="entry name" value="Metalloproteases ('zincins'), catalytic domain"/>
    <property type="match status" value="1"/>
</dbReference>
<evidence type="ECO:0000256" key="12">
    <source>
        <dbReference type="SAM" id="Phobius"/>
    </source>
</evidence>
<evidence type="ECO:0000256" key="4">
    <source>
        <dbReference type="ARBA" id="ARBA00022692"/>
    </source>
</evidence>
<evidence type="ECO:0000256" key="8">
    <source>
        <dbReference type="ARBA" id="ARBA00022989"/>
    </source>
</evidence>
<proteinExistence type="predicted"/>
<sequence length="513" mass="58350">MLRKTLHSALRQRCLRTPTSSWMNNILSSRSNHNTPFMMMEIKLYPDLLSQRSEWMTHHQFRSFHQSLRSEHDDTATLSSSNQQDLVDSNNDHHSTRDDVRFQEKQVRFRNALLSSVLRQRNRDVKFYYTLFAILGSVGSIGFEVLFRVLEMPYIGALYAASLFGYLLVQRTMALYSKGSFLAKSIGAVEIFENETCPEKLRVYQTVKEIANSIQLKMPAVCYIECEEPNAFACGYHVDCACVTVTSGLAKLLNDMELKSVLAHEIGHVINGDMKTGTLISAMIGAFTLGHKFARNITSKNRKNDTNNSRSQNKNAVQAENLILLLSMTTLIAGRIMELAISRHREYSADAIASAFTHPYHLRDALQKINNYHSTPKKHIEGGKESNKPTSLTELPRYESMAHLYIYNGLESPGSWISTHPSTAERLNSLESIASWNVEDFYKLTMGSSAMKDQRAKLSLFVVISAYLIIVVAVIAYNSEMLAPFTEQTLSHIRRDMSWLYKFVNENILQRNK</sequence>
<evidence type="ECO:0000256" key="11">
    <source>
        <dbReference type="SAM" id="MobiDB-lite"/>
    </source>
</evidence>
<name>A0AA88GXB0_NAELO</name>
<dbReference type="Pfam" id="PF01435">
    <property type="entry name" value="Peptidase_M48"/>
    <property type="match status" value="1"/>
</dbReference>
<keyword evidence="7" id="KW-0862">Zinc</keyword>
<feature type="region of interest" description="Disordered" evidence="11">
    <location>
        <begin position="72"/>
        <end position="97"/>
    </location>
</feature>
<evidence type="ECO:0000259" key="13">
    <source>
        <dbReference type="Pfam" id="PF01435"/>
    </source>
</evidence>
<dbReference type="InterPro" id="IPR050083">
    <property type="entry name" value="HtpX_protease"/>
</dbReference>
<dbReference type="EMBL" id="PYSW02000011">
    <property type="protein sequence ID" value="KAG2388083.1"/>
    <property type="molecule type" value="Genomic_DNA"/>
</dbReference>
<evidence type="ECO:0000256" key="1">
    <source>
        <dbReference type="ARBA" id="ARBA00001947"/>
    </source>
</evidence>
<feature type="domain" description="Peptidase M48" evidence="13">
    <location>
        <begin position="202"/>
        <end position="433"/>
    </location>
</feature>
<feature type="compositionally biased region" description="Polar residues" evidence="11">
    <location>
        <begin position="76"/>
        <end position="89"/>
    </location>
</feature>
<keyword evidence="10 12" id="KW-0472">Membrane</keyword>
<keyword evidence="8 12" id="KW-1133">Transmembrane helix</keyword>
<keyword evidence="3" id="KW-0645">Protease</keyword>
<feature type="transmembrane region" description="Helical" evidence="12">
    <location>
        <begin position="458"/>
        <end position="477"/>
    </location>
</feature>
<accession>A0AA88GXB0</accession>
<evidence type="ECO:0000256" key="10">
    <source>
        <dbReference type="ARBA" id="ARBA00023136"/>
    </source>
</evidence>
<dbReference type="GO" id="GO:0004222">
    <property type="term" value="F:metalloendopeptidase activity"/>
    <property type="evidence" value="ECO:0007669"/>
    <property type="project" value="InterPro"/>
</dbReference>
<dbReference type="InterPro" id="IPR001915">
    <property type="entry name" value="Peptidase_M48"/>
</dbReference>
<evidence type="ECO:0000256" key="3">
    <source>
        <dbReference type="ARBA" id="ARBA00022670"/>
    </source>
</evidence>
<keyword evidence="5" id="KW-0479">Metal-binding</keyword>
<keyword evidence="4 12" id="KW-0812">Transmembrane</keyword>
<keyword evidence="15" id="KW-1185">Reference proteome</keyword>
<evidence type="ECO:0000313" key="15">
    <source>
        <dbReference type="Proteomes" id="UP000816034"/>
    </source>
</evidence>
<dbReference type="Proteomes" id="UP000816034">
    <property type="component" value="Unassembled WGS sequence"/>
</dbReference>